<evidence type="ECO:0000256" key="1">
    <source>
        <dbReference type="SAM" id="Phobius"/>
    </source>
</evidence>
<feature type="non-terminal residue" evidence="2">
    <location>
        <position position="195"/>
    </location>
</feature>
<dbReference type="RefSeq" id="WP_289167539.1">
    <property type="nucleotide sequence ID" value="NZ_JASZZN010000043.1"/>
</dbReference>
<organism evidence="2 3">
    <name type="scientific">Roseiconus lacunae</name>
    <dbReference type="NCBI Taxonomy" id="2605694"/>
    <lineage>
        <taxon>Bacteria</taxon>
        <taxon>Pseudomonadati</taxon>
        <taxon>Planctomycetota</taxon>
        <taxon>Planctomycetia</taxon>
        <taxon>Pirellulales</taxon>
        <taxon>Pirellulaceae</taxon>
        <taxon>Roseiconus</taxon>
    </lineage>
</organism>
<evidence type="ECO:0000313" key="2">
    <source>
        <dbReference type="EMBL" id="MDM4019398.1"/>
    </source>
</evidence>
<sequence>MTLKDGIEFVAVVTVVGSLMLFTPLWGPRLVYGKHPGQLQEHCPDRLRFSLRDIACLFVYLAIANALFRLMRGEYSFFPTLSILVSVMANLFAFLAWILAFRFADCWNIATTLGRVLAMLAFFPLSAVAVAQGCMSCLMLLSGLEAFSDGLIAGLARYVSSPISIASCAMILFNLVMVYALRRLWRVVVSRMAEP</sequence>
<gene>
    <name evidence="2" type="ORF">QTN89_28340</name>
</gene>
<dbReference type="EMBL" id="JASZZN010000043">
    <property type="protein sequence ID" value="MDM4019398.1"/>
    <property type="molecule type" value="Genomic_DNA"/>
</dbReference>
<reference evidence="2 3" key="1">
    <citation type="submission" date="2023-06" db="EMBL/GenBank/DDBJ databases">
        <title>Roseiconus lacunae JC819 isolated from Gulf of Mannar region, Tamil Nadu.</title>
        <authorList>
            <person name="Pk S."/>
            <person name="Ch S."/>
            <person name="Ch V.R."/>
        </authorList>
    </citation>
    <scope>NUCLEOTIDE SEQUENCE [LARGE SCALE GENOMIC DNA]</scope>
    <source>
        <strain evidence="2 3">JC819</strain>
    </source>
</reference>
<feature type="transmembrane region" description="Helical" evidence="1">
    <location>
        <begin position="116"/>
        <end position="141"/>
    </location>
</feature>
<accession>A0ABT7PSC1</accession>
<comment type="caution">
    <text evidence="2">The sequence shown here is derived from an EMBL/GenBank/DDBJ whole genome shotgun (WGS) entry which is preliminary data.</text>
</comment>
<name>A0ABT7PSC1_9BACT</name>
<protein>
    <submittedName>
        <fullName evidence="2">Uncharacterized protein</fullName>
    </submittedName>
</protein>
<feature type="transmembrane region" description="Helical" evidence="1">
    <location>
        <begin position="6"/>
        <end position="28"/>
    </location>
</feature>
<evidence type="ECO:0000313" key="3">
    <source>
        <dbReference type="Proteomes" id="UP001239462"/>
    </source>
</evidence>
<feature type="transmembrane region" description="Helical" evidence="1">
    <location>
        <begin position="161"/>
        <end position="181"/>
    </location>
</feature>
<feature type="transmembrane region" description="Helical" evidence="1">
    <location>
        <begin position="80"/>
        <end position="104"/>
    </location>
</feature>
<keyword evidence="1" id="KW-1133">Transmembrane helix</keyword>
<keyword evidence="3" id="KW-1185">Reference proteome</keyword>
<keyword evidence="1" id="KW-0472">Membrane</keyword>
<keyword evidence="1" id="KW-0812">Transmembrane</keyword>
<proteinExistence type="predicted"/>
<dbReference type="Proteomes" id="UP001239462">
    <property type="component" value="Unassembled WGS sequence"/>
</dbReference>